<comment type="function">
    <text evidence="1">Catalyzes the cleavage of 5-oxoproline to form L-glutamate coupled to the hydrolysis of ATP to ADP and inorganic phosphate.</text>
</comment>
<dbReference type="NCBIfam" id="NF003814">
    <property type="entry name" value="PRK05406.1-3"/>
    <property type="match status" value="1"/>
</dbReference>
<dbReference type="GO" id="GO:0005975">
    <property type="term" value="P:carbohydrate metabolic process"/>
    <property type="evidence" value="ECO:0007669"/>
    <property type="project" value="InterPro"/>
</dbReference>
<dbReference type="InterPro" id="IPR011330">
    <property type="entry name" value="Glyco_hydro/deAcase_b/a-brl"/>
</dbReference>
<keyword evidence="1" id="KW-0067">ATP-binding</keyword>
<dbReference type="PANTHER" id="PTHR30292">
    <property type="entry name" value="UNCHARACTERIZED PROTEIN YBGL-RELATED"/>
    <property type="match status" value="1"/>
</dbReference>
<dbReference type="CDD" id="cd10787">
    <property type="entry name" value="LamB_YcsF_like"/>
    <property type="match status" value="1"/>
</dbReference>
<dbReference type="HAMAP" id="MF_00691">
    <property type="entry name" value="PxpA"/>
    <property type="match status" value="1"/>
</dbReference>
<keyword evidence="1" id="KW-0378">Hydrolase</keyword>
<comment type="subunit">
    <text evidence="1">Forms a complex composed of PxpA, PxpB and PxpC.</text>
</comment>
<organism evidence="2 3">
    <name type="scientific">Actinospica durhamensis</name>
    <dbReference type="NCBI Taxonomy" id="1508375"/>
    <lineage>
        <taxon>Bacteria</taxon>
        <taxon>Bacillati</taxon>
        <taxon>Actinomycetota</taxon>
        <taxon>Actinomycetes</taxon>
        <taxon>Catenulisporales</taxon>
        <taxon>Actinospicaceae</taxon>
        <taxon>Actinospica</taxon>
    </lineage>
</organism>
<evidence type="ECO:0000313" key="3">
    <source>
        <dbReference type="Proteomes" id="UP000675781"/>
    </source>
</evidence>
<comment type="catalytic activity">
    <reaction evidence="1">
        <text>5-oxo-L-proline + ATP + 2 H2O = L-glutamate + ADP + phosphate + H(+)</text>
        <dbReference type="Rhea" id="RHEA:10348"/>
        <dbReference type="ChEBI" id="CHEBI:15377"/>
        <dbReference type="ChEBI" id="CHEBI:15378"/>
        <dbReference type="ChEBI" id="CHEBI:29985"/>
        <dbReference type="ChEBI" id="CHEBI:30616"/>
        <dbReference type="ChEBI" id="CHEBI:43474"/>
        <dbReference type="ChEBI" id="CHEBI:58402"/>
        <dbReference type="ChEBI" id="CHEBI:456216"/>
        <dbReference type="EC" id="3.5.2.9"/>
    </reaction>
</comment>
<dbReference type="EC" id="3.5.2.9" evidence="1"/>
<evidence type="ECO:0000256" key="1">
    <source>
        <dbReference type="HAMAP-Rule" id="MF_00691"/>
    </source>
</evidence>
<dbReference type="NCBIfam" id="NF003816">
    <property type="entry name" value="PRK05406.1-5"/>
    <property type="match status" value="1"/>
</dbReference>
<sequence>MDLNCDLGEGFGAWRMGDDTALLGIVTSASVACGFHAGDPGTMRRACETAAAHGVAVGAHVGYRDLAGFGRRPMRVPAGELADEITYQIAALAGFARLAGTRVRYVKPHGALYNTVAVDAEQAEALAHAVHRYDPRLPVVGLAGSDGLRRAAERGLPVVAEAFADRAYAPDGTLAPRSQPGAVLHEAADIVERALTMVREGRVAAVDGTTVDLRADTVCVHGDTPGAVSIAAALRAGLLAGGIELRAFTDVES</sequence>
<dbReference type="Proteomes" id="UP000675781">
    <property type="component" value="Unassembled WGS sequence"/>
</dbReference>
<dbReference type="Gene3D" id="3.20.20.370">
    <property type="entry name" value="Glycoside hydrolase/deacetylase"/>
    <property type="match status" value="1"/>
</dbReference>
<dbReference type="GO" id="GO:0017168">
    <property type="term" value="F:5-oxoprolinase (ATP-hydrolyzing) activity"/>
    <property type="evidence" value="ECO:0007669"/>
    <property type="project" value="UniProtKB-UniRule"/>
</dbReference>
<dbReference type="PANTHER" id="PTHR30292:SF0">
    <property type="entry name" value="5-OXOPROLINASE SUBUNIT A"/>
    <property type="match status" value="1"/>
</dbReference>
<proteinExistence type="inferred from homology"/>
<evidence type="ECO:0000313" key="2">
    <source>
        <dbReference type="EMBL" id="MBR7835481.1"/>
    </source>
</evidence>
<keyword evidence="3" id="KW-1185">Reference proteome</keyword>
<dbReference type="Pfam" id="PF03746">
    <property type="entry name" value="LamB_YcsF"/>
    <property type="match status" value="1"/>
</dbReference>
<dbReference type="SUPFAM" id="SSF88713">
    <property type="entry name" value="Glycoside hydrolase/deacetylase"/>
    <property type="match status" value="1"/>
</dbReference>
<comment type="similarity">
    <text evidence="1">Belongs to the LamB/PxpA family.</text>
</comment>
<keyword evidence="1" id="KW-0547">Nucleotide-binding</keyword>
<comment type="caution">
    <text evidence="2">The sequence shown here is derived from an EMBL/GenBank/DDBJ whole genome shotgun (WGS) entry which is preliminary data.</text>
</comment>
<protein>
    <recommendedName>
        <fullName evidence="1">5-oxoprolinase subunit A</fullName>
        <shortName evidence="1">5-OPase subunit A</shortName>
        <ecNumber evidence="1">3.5.2.9</ecNumber>
    </recommendedName>
    <alternativeName>
        <fullName evidence="1">5-oxoprolinase (ATP-hydrolyzing) subunit A</fullName>
    </alternativeName>
</protein>
<dbReference type="RefSeq" id="WP_212529995.1">
    <property type="nucleotide sequence ID" value="NZ_JAGSOG010000097.1"/>
</dbReference>
<name>A0A941IUF5_9ACTN</name>
<gene>
    <name evidence="1" type="primary">pxpA</name>
    <name evidence="2" type="ORF">KDL01_19555</name>
</gene>
<dbReference type="InterPro" id="IPR005501">
    <property type="entry name" value="LamB/YcsF/PxpA-like"/>
</dbReference>
<dbReference type="EMBL" id="JAGSOG010000097">
    <property type="protein sequence ID" value="MBR7835481.1"/>
    <property type="molecule type" value="Genomic_DNA"/>
</dbReference>
<reference evidence="2" key="1">
    <citation type="submission" date="2021-04" db="EMBL/GenBank/DDBJ databases">
        <title>Genome based classification of Actinospica acidithermotolerans sp. nov., an actinobacterium isolated from an Indonesian hot spring.</title>
        <authorList>
            <person name="Kusuma A.B."/>
            <person name="Putra K.E."/>
            <person name="Nafisah S."/>
            <person name="Loh J."/>
            <person name="Nouioui I."/>
            <person name="Goodfellow M."/>
        </authorList>
    </citation>
    <scope>NUCLEOTIDE SEQUENCE</scope>
    <source>
        <strain evidence="2">CSCA 57</strain>
    </source>
</reference>
<dbReference type="AlphaFoldDB" id="A0A941IUF5"/>
<accession>A0A941IUF5</accession>
<dbReference type="GO" id="GO:0005524">
    <property type="term" value="F:ATP binding"/>
    <property type="evidence" value="ECO:0007669"/>
    <property type="project" value="UniProtKB-UniRule"/>
</dbReference>